<protein>
    <submittedName>
        <fullName evidence="2">Uncharacterized protein</fullName>
    </submittedName>
</protein>
<dbReference type="AlphaFoldDB" id="A0A7S2EC34"/>
<feature type="region of interest" description="Disordered" evidence="1">
    <location>
        <begin position="242"/>
        <end position="263"/>
    </location>
</feature>
<dbReference type="EMBL" id="HBGO01007177">
    <property type="protein sequence ID" value="CAD9326965.1"/>
    <property type="molecule type" value="Transcribed_RNA"/>
</dbReference>
<feature type="compositionally biased region" description="Polar residues" evidence="1">
    <location>
        <begin position="86"/>
        <end position="99"/>
    </location>
</feature>
<feature type="region of interest" description="Disordered" evidence="1">
    <location>
        <begin position="74"/>
        <end position="158"/>
    </location>
</feature>
<sequence>MTPPLPSPARSSAAHAEFASSLVPDLPLLMHGSGDVAPCEVEPGSVRALADLTATFVSRLVAAAVDAHDILTDGAGGVCPPPPPSQTFTRDTTSSNCAATETGKKRKRDWVGDGGDDFWDEPLPEPKVKKRVEDSTAGDEDHYQIQGSDRQHQQWGQDDDQQVPFNEWVGLSGVDVFTRRRRAPYASVPSAVGTQCFIFPVCHDAALYGRVMEVQAARRNVAPVLLDPVLMDMVRNEGAALVRGERGAEGDNDDDPEGAAKLQTRPVFEAVWPGLEDVLPIHRGEV</sequence>
<evidence type="ECO:0000313" key="2">
    <source>
        <dbReference type="EMBL" id="CAD9326965.1"/>
    </source>
</evidence>
<gene>
    <name evidence="2" type="ORF">OSIN01602_LOCUS4014</name>
</gene>
<accession>A0A7S2EC34</accession>
<name>A0A7S2EC34_TRICV</name>
<reference evidence="2" key="1">
    <citation type="submission" date="2021-01" db="EMBL/GenBank/DDBJ databases">
        <authorList>
            <person name="Corre E."/>
            <person name="Pelletier E."/>
            <person name="Niang G."/>
            <person name="Scheremetjew M."/>
            <person name="Finn R."/>
            <person name="Kale V."/>
            <person name="Holt S."/>
            <person name="Cochrane G."/>
            <person name="Meng A."/>
            <person name="Brown T."/>
            <person name="Cohen L."/>
        </authorList>
    </citation>
    <scope>NUCLEOTIDE SEQUENCE</scope>
    <source>
        <strain evidence="2">Grunow 1884</strain>
    </source>
</reference>
<evidence type="ECO:0000256" key="1">
    <source>
        <dbReference type="SAM" id="MobiDB-lite"/>
    </source>
</evidence>
<feature type="compositionally biased region" description="Basic and acidic residues" evidence="1">
    <location>
        <begin position="124"/>
        <end position="143"/>
    </location>
</feature>
<proteinExistence type="predicted"/>
<feature type="compositionally biased region" description="Acidic residues" evidence="1">
    <location>
        <begin position="114"/>
        <end position="123"/>
    </location>
</feature>
<organism evidence="2">
    <name type="scientific">Trieres chinensis</name>
    <name type="common">Marine centric diatom</name>
    <name type="synonym">Odontella sinensis</name>
    <dbReference type="NCBI Taxonomy" id="1514140"/>
    <lineage>
        <taxon>Eukaryota</taxon>
        <taxon>Sar</taxon>
        <taxon>Stramenopiles</taxon>
        <taxon>Ochrophyta</taxon>
        <taxon>Bacillariophyta</taxon>
        <taxon>Mediophyceae</taxon>
        <taxon>Biddulphiophycidae</taxon>
        <taxon>Eupodiscales</taxon>
        <taxon>Parodontellaceae</taxon>
        <taxon>Trieres</taxon>
    </lineage>
</organism>